<organism evidence="1">
    <name type="scientific">Anoplophora glabripennis</name>
    <name type="common">Asian longhorn beetle</name>
    <name type="synonym">Anoplophora nobilis</name>
    <dbReference type="NCBI Taxonomy" id="217634"/>
    <lineage>
        <taxon>Eukaryota</taxon>
        <taxon>Metazoa</taxon>
        <taxon>Ecdysozoa</taxon>
        <taxon>Arthropoda</taxon>
        <taxon>Hexapoda</taxon>
        <taxon>Insecta</taxon>
        <taxon>Pterygota</taxon>
        <taxon>Neoptera</taxon>
        <taxon>Endopterygota</taxon>
        <taxon>Coleoptera</taxon>
        <taxon>Polyphaga</taxon>
        <taxon>Cucujiformia</taxon>
        <taxon>Chrysomeloidea</taxon>
        <taxon>Cerambycidae</taxon>
        <taxon>Lamiinae</taxon>
        <taxon>Lamiini</taxon>
        <taxon>Anoplophora</taxon>
    </lineage>
</organism>
<proteinExistence type="predicted"/>
<dbReference type="AlphaFoldDB" id="V5G787"/>
<accession>V5G787</accession>
<sequence length="120" mass="14407">LTWTKKDLTPRIGRWWLELQEYYFDVIYRPGTRMQHVDALSRQFVTVNLIQEGDWLQCAQLQDDECELIKRQIKKKTDNGSYKLVEDKICRVINDKAKFLVPKDIRWGLVKQYHDENGHP</sequence>
<feature type="non-terminal residue" evidence="1">
    <location>
        <position position="120"/>
    </location>
</feature>
<feature type="non-terminal residue" evidence="1">
    <location>
        <position position="1"/>
    </location>
</feature>
<protein>
    <submittedName>
        <fullName evidence="1">Uncharacterized protein</fullName>
    </submittedName>
</protein>
<reference evidence="1" key="1">
    <citation type="submission" date="2013-07" db="EMBL/GenBank/DDBJ databases">
        <title>Midgut Transcriptome Profiling of Anoplphora glabripennis, a Lignocellulose Degrading, Wood-Boring Cerambycid.</title>
        <authorList>
            <person name="Scully E.D."/>
            <person name="Hoover K."/>
            <person name="Carlson J.E."/>
            <person name="Tien M."/>
            <person name="Geib S.M."/>
        </authorList>
    </citation>
    <scope>NUCLEOTIDE SEQUENCE</scope>
</reference>
<dbReference type="EMBL" id="GALX01008567">
    <property type="protein sequence ID" value="JAB59899.1"/>
    <property type="molecule type" value="Transcribed_RNA"/>
</dbReference>
<name>V5G787_ANOGL</name>
<evidence type="ECO:0000313" key="1">
    <source>
        <dbReference type="EMBL" id="JAB59899.1"/>
    </source>
</evidence>